<evidence type="ECO:0000256" key="5">
    <source>
        <dbReference type="SAM" id="MobiDB-lite"/>
    </source>
</evidence>
<proteinExistence type="inferred from homology"/>
<comment type="similarity">
    <text evidence="2">Belongs to the RmuC family.</text>
</comment>
<dbReference type="PANTHER" id="PTHR30563:SF0">
    <property type="entry name" value="DNA RECOMBINATION PROTEIN RMUC"/>
    <property type="match status" value="1"/>
</dbReference>
<dbReference type="Pfam" id="PF02646">
    <property type="entry name" value="RmuC"/>
    <property type="match status" value="1"/>
</dbReference>
<evidence type="ECO:0000313" key="6">
    <source>
        <dbReference type="EMBL" id="RZT68548.1"/>
    </source>
</evidence>
<sequence length="582" mass="60173">MTPITLALLLTLVALIAAGVGAAVGVAVRGRAATRELAAAAAEYAADTERDVALATQRAKLDAEAGARILREELAAAETRVLGLEERLRDAHHHARERSDLDREEQRVLQQLAPLRDSLGKLEHTVAAMEQQRAAQHGELSQQLRQAALAEDKLRGTAEGLAAALRSNNTRGFWGETQLRRIIEAAGMIEHVDFELQEQLATDRGTLRPDVVIHLPGGKAIAIDAKVPFDAYLEAQHLAATAGGSGEHAAAAEARRTALLAQHARALREHIVALSKRDYAGALPDSPEFVIAFLPSESLLSSALDTDPVLLEYAFERRVALASPVSLWAILKSVAHSWRQDSLTAEARTLFDLSRELHSRIGRSATHLDKLGRTLSRGVQDYNAYVGSFERHVLPTARKISALNGEQIGPDPAQLDVAVRPLIAPELRPEPEERPGAAASPVAAAPATAPPASASVPAEAPVPADTAVPAEAPSAHTASAAAGPAPSSAAAAARPSSTGSAAAVRSGSERAARPVPDAPAPAASAGAPPSASASVPASASASASTPATSDAADASAASAEVRAGAALPASVWPAEPGTAPEA</sequence>
<dbReference type="InterPro" id="IPR003798">
    <property type="entry name" value="DNA_recombination_RmuC"/>
</dbReference>
<reference evidence="6 7" key="1">
    <citation type="journal article" date="2015" name="Stand. Genomic Sci.">
        <title>Genomic Encyclopedia of Bacterial and Archaeal Type Strains, Phase III: the genomes of soil and plant-associated and newly described type strains.</title>
        <authorList>
            <person name="Whitman W.B."/>
            <person name="Woyke T."/>
            <person name="Klenk H.P."/>
            <person name="Zhou Y."/>
            <person name="Lilburn T.G."/>
            <person name="Beck B.J."/>
            <person name="De Vos P."/>
            <person name="Vandamme P."/>
            <person name="Eisen J.A."/>
            <person name="Garrity G."/>
            <person name="Hugenholtz P."/>
            <person name="Kyrpides N.C."/>
        </authorList>
    </citation>
    <scope>NUCLEOTIDE SEQUENCE [LARGE SCALE GENOMIC DNA]</scope>
    <source>
        <strain evidence="6 7">RF6</strain>
    </source>
</reference>
<dbReference type="RefSeq" id="WP_130452524.1">
    <property type="nucleotide sequence ID" value="NZ_QYAG01000004.1"/>
</dbReference>
<dbReference type="EMBL" id="SHKI01000002">
    <property type="protein sequence ID" value="RZT68548.1"/>
    <property type="molecule type" value="Genomic_DNA"/>
</dbReference>
<dbReference type="Proteomes" id="UP000291832">
    <property type="component" value="Unassembled WGS sequence"/>
</dbReference>
<feature type="compositionally biased region" description="Low complexity" evidence="5">
    <location>
        <begin position="436"/>
        <end position="503"/>
    </location>
</feature>
<accession>A0A4Q7U7N2</accession>
<comment type="function">
    <text evidence="1">Involved in DNA recombination.</text>
</comment>
<feature type="compositionally biased region" description="Low complexity" evidence="5">
    <location>
        <begin position="520"/>
        <end position="566"/>
    </location>
</feature>
<evidence type="ECO:0000256" key="2">
    <source>
        <dbReference type="ARBA" id="ARBA00009840"/>
    </source>
</evidence>
<keyword evidence="3" id="KW-0175">Coiled coil</keyword>
<gene>
    <name evidence="6" type="ORF">EV139_0273</name>
</gene>
<evidence type="ECO:0000256" key="1">
    <source>
        <dbReference type="ARBA" id="ARBA00003416"/>
    </source>
</evidence>
<dbReference type="PANTHER" id="PTHR30563">
    <property type="entry name" value="DNA RECOMBINATION PROTEIN RMUC"/>
    <property type="match status" value="1"/>
</dbReference>
<keyword evidence="7" id="KW-1185">Reference proteome</keyword>
<evidence type="ECO:0000256" key="4">
    <source>
        <dbReference type="ARBA" id="ARBA00023172"/>
    </source>
</evidence>
<feature type="region of interest" description="Disordered" evidence="5">
    <location>
        <begin position="428"/>
        <end position="582"/>
    </location>
</feature>
<evidence type="ECO:0000256" key="3">
    <source>
        <dbReference type="ARBA" id="ARBA00023054"/>
    </source>
</evidence>
<protein>
    <submittedName>
        <fullName evidence="6">DNA recombination protein RmuC</fullName>
    </submittedName>
</protein>
<dbReference type="AlphaFoldDB" id="A0A4Q7U7N2"/>
<dbReference type="GO" id="GO:0006310">
    <property type="term" value="P:DNA recombination"/>
    <property type="evidence" value="ECO:0007669"/>
    <property type="project" value="UniProtKB-KW"/>
</dbReference>
<organism evidence="6 7">
    <name type="scientific">Leucobacter luti</name>
    <dbReference type="NCBI Taxonomy" id="340320"/>
    <lineage>
        <taxon>Bacteria</taxon>
        <taxon>Bacillati</taxon>
        <taxon>Actinomycetota</taxon>
        <taxon>Actinomycetes</taxon>
        <taxon>Micrococcales</taxon>
        <taxon>Microbacteriaceae</taxon>
        <taxon>Leucobacter</taxon>
    </lineage>
</organism>
<keyword evidence="4" id="KW-0233">DNA recombination</keyword>
<comment type="caution">
    <text evidence="6">The sequence shown here is derived from an EMBL/GenBank/DDBJ whole genome shotgun (WGS) entry which is preliminary data.</text>
</comment>
<dbReference type="OrthoDB" id="370725at2"/>
<name>A0A4Q7U7N2_9MICO</name>
<evidence type="ECO:0000313" key="7">
    <source>
        <dbReference type="Proteomes" id="UP000291832"/>
    </source>
</evidence>